<organism evidence="3 4">
    <name type="scientific">Fragilariopsis cylindrus CCMP1102</name>
    <dbReference type="NCBI Taxonomy" id="635003"/>
    <lineage>
        <taxon>Eukaryota</taxon>
        <taxon>Sar</taxon>
        <taxon>Stramenopiles</taxon>
        <taxon>Ochrophyta</taxon>
        <taxon>Bacillariophyta</taxon>
        <taxon>Bacillariophyceae</taxon>
        <taxon>Bacillariophycidae</taxon>
        <taxon>Bacillariales</taxon>
        <taxon>Bacillariaceae</taxon>
        <taxon>Fragilariopsis</taxon>
    </lineage>
</organism>
<keyword evidence="1" id="KW-0812">Transmembrane</keyword>
<feature type="chain" id="PRO_5009192669" evidence="2">
    <location>
        <begin position="18"/>
        <end position="180"/>
    </location>
</feature>
<gene>
    <name evidence="3" type="ORF">FRACYDRAFT_241585</name>
</gene>
<keyword evidence="4" id="KW-1185">Reference proteome</keyword>
<evidence type="ECO:0000256" key="1">
    <source>
        <dbReference type="SAM" id="Phobius"/>
    </source>
</evidence>
<feature type="signal peptide" evidence="2">
    <location>
        <begin position="1"/>
        <end position="17"/>
    </location>
</feature>
<keyword evidence="1" id="KW-1133">Transmembrane helix</keyword>
<dbReference type="KEGG" id="fcy:FRACYDRAFT_241585"/>
<name>A0A1E7F531_9STRA</name>
<dbReference type="InParanoid" id="A0A1E7F531"/>
<dbReference type="AlphaFoldDB" id="A0A1E7F531"/>
<evidence type="ECO:0000313" key="4">
    <source>
        <dbReference type="Proteomes" id="UP000095751"/>
    </source>
</evidence>
<evidence type="ECO:0000256" key="2">
    <source>
        <dbReference type="SAM" id="SignalP"/>
    </source>
</evidence>
<dbReference type="EMBL" id="KV784361">
    <property type="protein sequence ID" value="OEU13249.1"/>
    <property type="molecule type" value="Genomic_DNA"/>
</dbReference>
<reference evidence="3 4" key="1">
    <citation type="submission" date="2016-09" db="EMBL/GenBank/DDBJ databases">
        <title>Extensive genetic diversity and differential bi-allelic expression allows diatom success in the polar Southern Ocean.</title>
        <authorList>
            <consortium name="DOE Joint Genome Institute"/>
            <person name="Mock T."/>
            <person name="Otillar R.P."/>
            <person name="Strauss J."/>
            <person name="Dupont C."/>
            <person name="Frickenhaus S."/>
            <person name="Maumus F."/>
            <person name="Mcmullan M."/>
            <person name="Sanges R."/>
            <person name="Schmutz J."/>
            <person name="Toseland A."/>
            <person name="Valas R."/>
            <person name="Veluchamy A."/>
            <person name="Ward B.J."/>
            <person name="Allen A."/>
            <person name="Barry K."/>
            <person name="Falciatore A."/>
            <person name="Ferrante M."/>
            <person name="Fortunato A.E."/>
            <person name="Gloeckner G."/>
            <person name="Gruber A."/>
            <person name="Hipkin R."/>
            <person name="Janech M."/>
            <person name="Kroth P."/>
            <person name="Leese F."/>
            <person name="Lindquist E."/>
            <person name="Lyon B.R."/>
            <person name="Martin J."/>
            <person name="Mayer C."/>
            <person name="Parker M."/>
            <person name="Quesneville H."/>
            <person name="Raymond J."/>
            <person name="Uhlig C."/>
            <person name="Valentin K.U."/>
            <person name="Worden A.Z."/>
            <person name="Armbrust E.V."/>
            <person name="Bowler C."/>
            <person name="Green B."/>
            <person name="Moulton V."/>
            <person name="Van Oosterhout C."/>
            <person name="Grigoriev I."/>
        </authorList>
    </citation>
    <scope>NUCLEOTIDE SEQUENCE [LARGE SCALE GENOMIC DNA]</scope>
    <source>
        <strain evidence="3 4">CCMP1102</strain>
    </source>
</reference>
<evidence type="ECO:0000313" key="3">
    <source>
        <dbReference type="EMBL" id="OEU13249.1"/>
    </source>
</evidence>
<accession>A0A1E7F531</accession>
<keyword evidence="1" id="KW-0472">Membrane</keyword>
<keyword evidence="2" id="KW-0732">Signal</keyword>
<sequence length="180" mass="20887">MIVSCLLFSRFFSFLSTININQQSQYYSSARKQYTSDVTGDSKMYSYVVQWKSNSQRHRHYHVGFFTEKNSNEKILLAQINPDDESDDAKKEDKVDQAVEYYQAEAEATRKRTQRLNFPRAVMTTVTKTVQYLAYAFLITSFGLNVIGYSFIKDDSGLRVGTMDELRFQNEIVRSTEGKN</sequence>
<protein>
    <submittedName>
        <fullName evidence="3">Uncharacterized protein</fullName>
    </submittedName>
</protein>
<dbReference type="Proteomes" id="UP000095751">
    <property type="component" value="Unassembled WGS sequence"/>
</dbReference>
<feature type="transmembrane region" description="Helical" evidence="1">
    <location>
        <begin position="132"/>
        <end position="152"/>
    </location>
</feature>
<proteinExistence type="predicted"/>